<evidence type="ECO:0000313" key="2">
    <source>
        <dbReference type="EMBL" id="MBC5729140.1"/>
    </source>
</evidence>
<evidence type="ECO:0000256" key="1">
    <source>
        <dbReference type="SAM" id="Phobius"/>
    </source>
</evidence>
<feature type="transmembrane region" description="Helical" evidence="1">
    <location>
        <begin position="44"/>
        <end position="65"/>
    </location>
</feature>
<accession>A0ABR7HNQ4</accession>
<comment type="caution">
    <text evidence="2">The sequence shown here is derived from an EMBL/GenBank/DDBJ whole genome shotgun (WGS) entry which is preliminary data.</text>
</comment>
<evidence type="ECO:0000313" key="3">
    <source>
        <dbReference type="Proteomes" id="UP000636755"/>
    </source>
</evidence>
<keyword evidence="1" id="KW-0812">Transmembrane</keyword>
<keyword evidence="1" id="KW-0472">Membrane</keyword>
<name>A0ABR7HNQ4_9FIRM</name>
<dbReference type="EMBL" id="JACOPS010000007">
    <property type="protein sequence ID" value="MBC5729140.1"/>
    <property type="molecule type" value="Genomic_DNA"/>
</dbReference>
<dbReference type="RefSeq" id="WP_186936353.1">
    <property type="nucleotide sequence ID" value="NZ_JACOPS010000007.1"/>
</dbReference>
<organism evidence="2 3">
    <name type="scientific">Ruminococcus intestinalis</name>
    <dbReference type="NCBI Taxonomy" id="2763066"/>
    <lineage>
        <taxon>Bacteria</taxon>
        <taxon>Bacillati</taxon>
        <taxon>Bacillota</taxon>
        <taxon>Clostridia</taxon>
        <taxon>Eubacteriales</taxon>
        <taxon>Oscillospiraceae</taxon>
        <taxon>Ruminococcus</taxon>
    </lineage>
</organism>
<gene>
    <name evidence="2" type="ORF">H8R91_11530</name>
</gene>
<proteinExistence type="predicted"/>
<dbReference type="Proteomes" id="UP000636755">
    <property type="component" value="Unassembled WGS sequence"/>
</dbReference>
<evidence type="ECO:0008006" key="4">
    <source>
        <dbReference type="Google" id="ProtNLM"/>
    </source>
</evidence>
<protein>
    <recommendedName>
        <fullName evidence="4">Cxxc_20_cxxc protein</fullName>
    </recommendedName>
</protein>
<keyword evidence="3" id="KW-1185">Reference proteome</keyword>
<keyword evidence="1" id="KW-1133">Transmembrane helix</keyword>
<feature type="transmembrane region" description="Helical" evidence="1">
    <location>
        <begin position="71"/>
        <end position="95"/>
    </location>
</feature>
<sequence>MLKLPICPHCHTVYGYREVKKIVKEKSHTCYHCKNEFRASKRPCLVLILILFVLAVAANVGVLYMSPNLNFYALVGINVIFILLFIALYPLFVSFKDIKKGKKNK</sequence>
<reference evidence="2 3" key="1">
    <citation type="submission" date="2020-08" db="EMBL/GenBank/DDBJ databases">
        <title>Genome public.</title>
        <authorList>
            <person name="Liu C."/>
            <person name="Sun Q."/>
        </authorList>
    </citation>
    <scope>NUCLEOTIDE SEQUENCE [LARGE SCALE GENOMIC DNA]</scope>
    <source>
        <strain evidence="2 3">NSJ-71</strain>
    </source>
</reference>